<protein>
    <submittedName>
        <fullName evidence="12">Acyl-CoA_dh_N domain-containing protein</fullName>
    </submittedName>
</protein>
<dbReference type="OrthoDB" id="10262177at2759"/>
<keyword evidence="11" id="KW-1185">Reference proteome</keyword>
<dbReference type="InterPro" id="IPR013786">
    <property type="entry name" value="AcylCoA_DH/ox_N"/>
</dbReference>
<dbReference type="InterPro" id="IPR009100">
    <property type="entry name" value="AcylCoA_DH/oxidase_NM_dom_sf"/>
</dbReference>
<dbReference type="GO" id="GO:0006631">
    <property type="term" value="P:fatty acid metabolic process"/>
    <property type="evidence" value="ECO:0007669"/>
    <property type="project" value="UniProtKB-KW"/>
</dbReference>
<evidence type="ECO:0000256" key="3">
    <source>
        <dbReference type="ARBA" id="ARBA00009347"/>
    </source>
</evidence>
<dbReference type="PANTHER" id="PTHR43884">
    <property type="entry name" value="ACYL-COA DEHYDROGENASE"/>
    <property type="match status" value="1"/>
</dbReference>
<evidence type="ECO:0000313" key="11">
    <source>
        <dbReference type="Proteomes" id="UP000271098"/>
    </source>
</evidence>
<evidence type="ECO:0000256" key="7">
    <source>
        <dbReference type="ARBA" id="ARBA00023002"/>
    </source>
</evidence>
<dbReference type="Gene3D" id="1.10.540.10">
    <property type="entry name" value="Acyl-CoA dehydrogenase/oxidase, N-terminal domain"/>
    <property type="match status" value="1"/>
</dbReference>
<evidence type="ECO:0000313" key="10">
    <source>
        <dbReference type="EMBL" id="VDK59385.1"/>
    </source>
</evidence>
<evidence type="ECO:0000256" key="4">
    <source>
        <dbReference type="ARBA" id="ARBA00022630"/>
    </source>
</evidence>
<dbReference type="GO" id="GO:0050660">
    <property type="term" value="F:flavin adenine dinucleotide binding"/>
    <property type="evidence" value="ECO:0007669"/>
    <property type="project" value="InterPro"/>
</dbReference>
<sequence length="97" mass="10743">MDERSQLDENVLKGLFANGFMGVEVPEQYGGPGASLFDVVIIVEELAKVDPAVAVMCDVQNTLIVPLLLKNGSEMQKEKYLKHTHDDWVLSKINLSL</sequence>
<dbReference type="SUPFAM" id="SSF56645">
    <property type="entry name" value="Acyl-CoA dehydrogenase NM domain-like"/>
    <property type="match status" value="1"/>
</dbReference>
<evidence type="ECO:0000256" key="1">
    <source>
        <dbReference type="ARBA" id="ARBA00001974"/>
    </source>
</evidence>
<gene>
    <name evidence="10" type="ORF">GPUH_LOCUS7712</name>
</gene>
<evidence type="ECO:0000313" key="12">
    <source>
        <dbReference type="WBParaSite" id="GPUH_0000772101-mRNA-1"/>
    </source>
</evidence>
<feature type="domain" description="Acyl-CoA dehydrogenase/oxidase N-terminal" evidence="9">
    <location>
        <begin position="1"/>
        <end position="82"/>
    </location>
</feature>
<accession>A0A183DG71</accession>
<dbReference type="GO" id="GO:0003995">
    <property type="term" value="F:acyl-CoA dehydrogenase activity"/>
    <property type="evidence" value="ECO:0007669"/>
    <property type="project" value="TreeGrafter"/>
</dbReference>
<comment type="pathway">
    <text evidence="2">Lipid metabolism.</text>
</comment>
<dbReference type="GO" id="GO:0005739">
    <property type="term" value="C:mitochondrion"/>
    <property type="evidence" value="ECO:0007669"/>
    <property type="project" value="TreeGrafter"/>
</dbReference>
<dbReference type="InterPro" id="IPR037069">
    <property type="entry name" value="AcylCoA_DH/ox_N_sf"/>
</dbReference>
<keyword evidence="5" id="KW-0274">FAD</keyword>
<dbReference type="Pfam" id="PF02771">
    <property type="entry name" value="Acyl-CoA_dh_N"/>
    <property type="match status" value="1"/>
</dbReference>
<proteinExistence type="inferred from homology"/>
<keyword evidence="4" id="KW-0285">Flavoprotein</keyword>
<comment type="similarity">
    <text evidence="3">Belongs to the acyl-CoA dehydrogenase family.</text>
</comment>
<keyword evidence="7" id="KW-0560">Oxidoreductase</keyword>
<reference evidence="12" key="1">
    <citation type="submission" date="2016-06" db="UniProtKB">
        <authorList>
            <consortium name="WormBaseParasite"/>
        </authorList>
    </citation>
    <scope>IDENTIFICATION</scope>
</reference>
<keyword evidence="6" id="KW-0276">Fatty acid metabolism</keyword>
<dbReference type="WBParaSite" id="GPUH_0000772101-mRNA-1">
    <property type="protein sequence ID" value="GPUH_0000772101-mRNA-1"/>
    <property type="gene ID" value="GPUH_0000772101"/>
</dbReference>
<evidence type="ECO:0000256" key="6">
    <source>
        <dbReference type="ARBA" id="ARBA00022832"/>
    </source>
</evidence>
<organism evidence="12">
    <name type="scientific">Gongylonema pulchrum</name>
    <dbReference type="NCBI Taxonomy" id="637853"/>
    <lineage>
        <taxon>Eukaryota</taxon>
        <taxon>Metazoa</taxon>
        <taxon>Ecdysozoa</taxon>
        <taxon>Nematoda</taxon>
        <taxon>Chromadorea</taxon>
        <taxon>Rhabditida</taxon>
        <taxon>Spirurina</taxon>
        <taxon>Spiruromorpha</taxon>
        <taxon>Spiruroidea</taxon>
        <taxon>Gongylonematidae</taxon>
        <taxon>Gongylonema</taxon>
    </lineage>
</organism>
<dbReference type="EMBL" id="UYRT01020673">
    <property type="protein sequence ID" value="VDK59385.1"/>
    <property type="molecule type" value="Genomic_DNA"/>
</dbReference>
<dbReference type="PANTHER" id="PTHR43884:SF1">
    <property type="entry name" value="SHORT_BRANCHED CHAIN SPECIFIC ACYL-COA DEHYDROGENASE, MITOCHONDRIAL"/>
    <property type="match status" value="1"/>
</dbReference>
<keyword evidence="8" id="KW-0443">Lipid metabolism</keyword>
<dbReference type="AlphaFoldDB" id="A0A183DG71"/>
<evidence type="ECO:0000256" key="2">
    <source>
        <dbReference type="ARBA" id="ARBA00005189"/>
    </source>
</evidence>
<reference evidence="10 11" key="2">
    <citation type="submission" date="2018-11" db="EMBL/GenBank/DDBJ databases">
        <authorList>
            <consortium name="Pathogen Informatics"/>
        </authorList>
    </citation>
    <scope>NUCLEOTIDE SEQUENCE [LARGE SCALE GENOMIC DNA]</scope>
</reference>
<comment type="cofactor">
    <cofactor evidence="1">
        <name>FAD</name>
        <dbReference type="ChEBI" id="CHEBI:57692"/>
    </cofactor>
</comment>
<name>A0A183DG71_9BILA</name>
<dbReference type="Proteomes" id="UP000271098">
    <property type="component" value="Unassembled WGS sequence"/>
</dbReference>
<evidence type="ECO:0000256" key="5">
    <source>
        <dbReference type="ARBA" id="ARBA00022827"/>
    </source>
</evidence>
<dbReference type="FunFam" id="1.10.540.10:FF:000026">
    <property type="entry name" value="Acyl-CoA dehydrogenase medium chain"/>
    <property type="match status" value="1"/>
</dbReference>
<evidence type="ECO:0000259" key="9">
    <source>
        <dbReference type="Pfam" id="PF02771"/>
    </source>
</evidence>
<evidence type="ECO:0000256" key="8">
    <source>
        <dbReference type="ARBA" id="ARBA00023098"/>
    </source>
</evidence>